<feature type="signal peptide" evidence="1">
    <location>
        <begin position="1"/>
        <end position="18"/>
    </location>
</feature>
<comment type="caution">
    <text evidence="2">The sequence shown here is derived from an EMBL/GenBank/DDBJ whole genome shotgun (WGS) entry which is preliminary data.</text>
</comment>
<keyword evidence="3" id="KW-1185">Reference proteome</keyword>
<gene>
    <name evidence="2" type="ORF">BG006_006109</name>
</gene>
<accession>A0A9P5VLK9</accession>
<dbReference type="EMBL" id="JAAAUY010000356">
    <property type="protein sequence ID" value="KAF9330991.1"/>
    <property type="molecule type" value="Genomic_DNA"/>
</dbReference>
<proteinExistence type="predicted"/>
<keyword evidence="1" id="KW-0732">Signal</keyword>
<dbReference type="AlphaFoldDB" id="A0A9P5VLK9"/>
<name>A0A9P5VLK9_9FUNG</name>
<evidence type="ECO:0000256" key="1">
    <source>
        <dbReference type="SAM" id="SignalP"/>
    </source>
</evidence>
<protein>
    <submittedName>
        <fullName evidence="2">Uncharacterized protein</fullName>
    </submittedName>
</protein>
<evidence type="ECO:0000313" key="3">
    <source>
        <dbReference type="Proteomes" id="UP000696485"/>
    </source>
</evidence>
<organism evidence="2 3">
    <name type="scientific">Podila minutissima</name>
    <dbReference type="NCBI Taxonomy" id="64525"/>
    <lineage>
        <taxon>Eukaryota</taxon>
        <taxon>Fungi</taxon>
        <taxon>Fungi incertae sedis</taxon>
        <taxon>Mucoromycota</taxon>
        <taxon>Mortierellomycotina</taxon>
        <taxon>Mortierellomycetes</taxon>
        <taxon>Mortierellales</taxon>
        <taxon>Mortierellaceae</taxon>
        <taxon>Podila</taxon>
    </lineage>
</organism>
<sequence length="74" mass="7815">MIALRVSNLIALFATVLAMSTAMGAAVPAVDGKGCYQCLIAPKCHEPCPEGQYCHIIQPKCHDCGSAECKPLPK</sequence>
<reference evidence="2" key="1">
    <citation type="journal article" date="2020" name="Fungal Divers.">
        <title>Resolving the Mortierellaceae phylogeny through synthesis of multi-gene phylogenetics and phylogenomics.</title>
        <authorList>
            <person name="Vandepol N."/>
            <person name="Liber J."/>
            <person name="Desiro A."/>
            <person name="Na H."/>
            <person name="Kennedy M."/>
            <person name="Barry K."/>
            <person name="Grigoriev I.V."/>
            <person name="Miller A.N."/>
            <person name="O'Donnell K."/>
            <person name="Stajich J.E."/>
            <person name="Bonito G."/>
        </authorList>
    </citation>
    <scope>NUCLEOTIDE SEQUENCE</scope>
    <source>
        <strain evidence="2">NVP1</strain>
    </source>
</reference>
<evidence type="ECO:0000313" key="2">
    <source>
        <dbReference type="EMBL" id="KAF9330991.1"/>
    </source>
</evidence>
<dbReference type="Proteomes" id="UP000696485">
    <property type="component" value="Unassembled WGS sequence"/>
</dbReference>
<feature type="chain" id="PRO_5040464288" evidence="1">
    <location>
        <begin position="19"/>
        <end position="74"/>
    </location>
</feature>